<dbReference type="EMBL" id="KE163676">
    <property type="protein sequence ID" value="EPQ13170.1"/>
    <property type="molecule type" value="Genomic_DNA"/>
</dbReference>
<protein>
    <submittedName>
        <fullName evidence="2">Uncharacterized protein</fullName>
    </submittedName>
</protein>
<evidence type="ECO:0000256" key="1">
    <source>
        <dbReference type="SAM" id="MobiDB-lite"/>
    </source>
</evidence>
<organism evidence="2 3">
    <name type="scientific">Myotis brandtii</name>
    <name type="common">Brandt's bat</name>
    <dbReference type="NCBI Taxonomy" id="109478"/>
    <lineage>
        <taxon>Eukaryota</taxon>
        <taxon>Metazoa</taxon>
        <taxon>Chordata</taxon>
        <taxon>Craniata</taxon>
        <taxon>Vertebrata</taxon>
        <taxon>Euteleostomi</taxon>
        <taxon>Mammalia</taxon>
        <taxon>Eutheria</taxon>
        <taxon>Laurasiatheria</taxon>
        <taxon>Chiroptera</taxon>
        <taxon>Yangochiroptera</taxon>
        <taxon>Vespertilionidae</taxon>
        <taxon>Myotis</taxon>
    </lineage>
</organism>
<dbReference type="AlphaFoldDB" id="S7NA41"/>
<reference evidence="2 3" key="1">
    <citation type="journal article" date="2013" name="Nat. Commun.">
        <title>Genome analysis reveals insights into physiology and longevity of the Brandt's bat Myotis brandtii.</title>
        <authorList>
            <person name="Seim I."/>
            <person name="Fang X."/>
            <person name="Xiong Z."/>
            <person name="Lobanov A.V."/>
            <person name="Huang Z."/>
            <person name="Ma S."/>
            <person name="Feng Y."/>
            <person name="Turanov A.A."/>
            <person name="Zhu Y."/>
            <person name="Lenz T.L."/>
            <person name="Gerashchenko M.V."/>
            <person name="Fan D."/>
            <person name="Hee Yim S."/>
            <person name="Yao X."/>
            <person name="Jordan D."/>
            <person name="Xiong Y."/>
            <person name="Ma Y."/>
            <person name="Lyapunov A.N."/>
            <person name="Chen G."/>
            <person name="Kulakova O.I."/>
            <person name="Sun Y."/>
            <person name="Lee S.G."/>
            <person name="Bronson R.T."/>
            <person name="Moskalev A.A."/>
            <person name="Sunyaev S.R."/>
            <person name="Zhang G."/>
            <person name="Krogh A."/>
            <person name="Wang J."/>
            <person name="Gladyshev V.N."/>
        </authorList>
    </citation>
    <scope>NUCLEOTIDE SEQUENCE [LARGE SCALE GENOMIC DNA]</scope>
</reference>
<gene>
    <name evidence="2" type="ORF">D623_10020738</name>
</gene>
<evidence type="ECO:0000313" key="2">
    <source>
        <dbReference type="EMBL" id="EPQ13170.1"/>
    </source>
</evidence>
<keyword evidence="3" id="KW-1185">Reference proteome</keyword>
<dbReference type="Proteomes" id="UP000052978">
    <property type="component" value="Unassembled WGS sequence"/>
</dbReference>
<proteinExistence type="predicted"/>
<sequence>MKDSFIFQMGQLRLGDSDPSKDTSPVRSCAEPNMSFISKLPPISASSVASVNMWPFIRNFMGRGTAYLSIEHEVKK</sequence>
<accession>S7NA41</accession>
<evidence type="ECO:0000313" key="3">
    <source>
        <dbReference type="Proteomes" id="UP000052978"/>
    </source>
</evidence>
<feature type="region of interest" description="Disordered" evidence="1">
    <location>
        <begin position="9"/>
        <end position="28"/>
    </location>
</feature>
<name>S7NA41_MYOBR</name>